<dbReference type="EMBL" id="CP002085">
    <property type="protein sequence ID" value="ADK83917.1"/>
    <property type="molecule type" value="Genomic_DNA"/>
</dbReference>
<dbReference type="SUPFAM" id="SSF50037">
    <property type="entry name" value="C-terminal domain of transcriptional repressors"/>
    <property type="match status" value="1"/>
</dbReference>
<sequence length="74" mass="8291">MTLDFLQPGMAGKVLGLTAVGDLGQRLMDLGFHPGVELKVIRNAPLRDPLEVQMLGYFISLRHNEARFVEVERL</sequence>
<keyword evidence="1" id="KW-0408">Iron</keyword>
<evidence type="ECO:0000256" key="1">
    <source>
        <dbReference type="ARBA" id="ARBA00023004"/>
    </source>
</evidence>
<accession>E1QED1</accession>
<dbReference type="Gene3D" id="2.30.30.90">
    <property type="match status" value="1"/>
</dbReference>
<dbReference type="Pfam" id="PF04023">
    <property type="entry name" value="FeoA"/>
    <property type="match status" value="1"/>
</dbReference>
<dbReference type="AlphaFoldDB" id="E1QED1"/>
<dbReference type="GO" id="GO:0046914">
    <property type="term" value="F:transition metal ion binding"/>
    <property type="evidence" value="ECO:0007669"/>
    <property type="project" value="InterPro"/>
</dbReference>
<dbReference type="eggNOG" id="COG1918">
    <property type="taxonomic scope" value="Bacteria"/>
</dbReference>
<dbReference type="PANTHER" id="PTHR42954:SF2">
    <property type="entry name" value="FE(2+) TRANSPORT PROTEIN A"/>
    <property type="match status" value="1"/>
</dbReference>
<dbReference type="Proteomes" id="UP000009047">
    <property type="component" value="Chromosome"/>
</dbReference>
<dbReference type="InterPro" id="IPR007167">
    <property type="entry name" value="Fe-transptr_FeoA-like"/>
</dbReference>
<dbReference type="OrthoDB" id="9811076at2"/>
<evidence type="ECO:0000313" key="3">
    <source>
        <dbReference type="EMBL" id="ADK83917.1"/>
    </source>
</evidence>
<dbReference type="HOGENOM" id="CLU_150646_12_4_7"/>
<protein>
    <submittedName>
        <fullName evidence="3">FeoA family protein</fullName>
    </submittedName>
</protein>
<organism evidence="3 4">
    <name type="scientific">Desulfarculus baarsii (strain ATCC 33931 / DSM 2075 / LMG 7858 / VKM B-1802 / 2st14)</name>
    <dbReference type="NCBI Taxonomy" id="644282"/>
    <lineage>
        <taxon>Bacteria</taxon>
        <taxon>Pseudomonadati</taxon>
        <taxon>Thermodesulfobacteriota</taxon>
        <taxon>Desulfarculia</taxon>
        <taxon>Desulfarculales</taxon>
        <taxon>Desulfarculaceae</taxon>
        <taxon>Desulfarculus</taxon>
    </lineage>
</organism>
<dbReference type="InterPro" id="IPR008988">
    <property type="entry name" value="Transcriptional_repressor_C"/>
</dbReference>
<dbReference type="RefSeq" id="WP_013257372.1">
    <property type="nucleotide sequence ID" value="NC_014365.1"/>
</dbReference>
<dbReference type="PANTHER" id="PTHR42954">
    <property type="entry name" value="FE(2+) TRANSPORT PROTEIN A"/>
    <property type="match status" value="1"/>
</dbReference>
<evidence type="ECO:0000259" key="2">
    <source>
        <dbReference type="SMART" id="SM00899"/>
    </source>
</evidence>
<evidence type="ECO:0000313" key="4">
    <source>
        <dbReference type="Proteomes" id="UP000009047"/>
    </source>
</evidence>
<dbReference type="InterPro" id="IPR038157">
    <property type="entry name" value="FeoA_core_dom"/>
</dbReference>
<dbReference type="InterPro" id="IPR052713">
    <property type="entry name" value="FeoA"/>
</dbReference>
<keyword evidence="4" id="KW-1185">Reference proteome</keyword>
<name>E1QED1_DESB2</name>
<reference evidence="3 4" key="1">
    <citation type="journal article" date="2010" name="Stand. Genomic Sci.">
        <title>Complete genome sequence of Desulfarculus baarsii type strain (2st14).</title>
        <authorList>
            <person name="Sun H."/>
            <person name="Spring S."/>
            <person name="Lapidus A."/>
            <person name="Davenport K."/>
            <person name="Del Rio T.G."/>
            <person name="Tice H."/>
            <person name="Nolan M."/>
            <person name="Copeland A."/>
            <person name="Cheng J.F."/>
            <person name="Lucas S."/>
            <person name="Tapia R."/>
            <person name="Goodwin L."/>
            <person name="Pitluck S."/>
            <person name="Ivanova N."/>
            <person name="Pagani I."/>
            <person name="Mavromatis K."/>
            <person name="Ovchinnikova G."/>
            <person name="Pati A."/>
            <person name="Chen A."/>
            <person name="Palaniappan K."/>
            <person name="Hauser L."/>
            <person name="Chang Y.J."/>
            <person name="Jeffries C.D."/>
            <person name="Detter J.C."/>
            <person name="Han C."/>
            <person name="Rohde M."/>
            <person name="Brambilla E."/>
            <person name="Goker M."/>
            <person name="Woyke T."/>
            <person name="Bristow J."/>
            <person name="Eisen J.A."/>
            <person name="Markowitz V."/>
            <person name="Hugenholtz P."/>
            <person name="Kyrpides N.C."/>
            <person name="Klenk H.P."/>
            <person name="Land M."/>
        </authorList>
    </citation>
    <scope>NUCLEOTIDE SEQUENCE [LARGE SCALE GENOMIC DNA]</scope>
    <source>
        <strain evidence="4">ATCC 33931 / DSM 2075 / LMG 7858 / VKM B-1802 / 2st14</strain>
    </source>
</reference>
<dbReference type="SMART" id="SM00899">
    <property type="entry name" value="FeoA"/>
    <property type="match status" value="1"/>
</dbReference>
<dbReference type="STRING" id="644282.Deba_0545"/>
<feature type="domain" description="Ferrous iron transporter FeoA-like" evidence="2">
    <location>
        <begin position="1"/>
        <end position="73"/>
    </location>
</feature>
<gene>
    <name evidence="3" type="ordered locus">Deba_0545</name>
</gene>
<proteinExistence type="predicted"/>
<dbReference type="KEGG" id="dbr:Deba_0545"/>